<dbReference type="Proteomes" id="UP000054870">
    <property type="component" value="Unassembled WGS sequence"/>
</dbReference>
<protein>
    <submittedName>
        <fullName evidence="1">Uncharacterized protein</fullName>
    </submittedName>
</protein>
<dbReference type="EMBL" id="FCOF02000037">
    <property type="protein sequence ID" value="SAK84413.1"/>
    <property type="molecule type" value="Genomic_DNA"/>
</dbReference>
<proteinExistence type="predicted"/>
<accession>A0A158CPY4</accession>
<dbReference type="RefSeq" id="WP_407642172.1">
    <property type="nucleotide sequence ID" value="NZ_FCOF02000037.1"/>
</dbReference>
<sequence length="146" mass="16462">MGRPAARPHDERLTPVVPDYLDIATLVDLARRAQARTPGPCACTKTPLDGWQSQPLSLDETQLREIGTLMPEHDPEPTFAEYLPGKIGYWSADAPIAPRYFPYNRCGVWECSSCGRLYLRYTEGGGYFVDRRIRALRLHLIEDAAL</sequence>
<evidence type="ECO:0000313" key="1">
    <source>
        <dbReference type="EMBL" id="SAK84413.1"/>
    </source>
</evidence>
<keyword evidence="2" id="KW-1185">Reference proteome</keyword>
<name>A0A158CPY4_9BURK</name>
<organism evidence="1 2">
    <name type="scientific">Caballeronia catudaia</name>
    <dbReference type="NCBI Taxonomy" id="1777136"/>
    <lineage>
        <taxon>Bacteria</taxon>
        <taxon>Pseudomonadati</taxon>
        <taxon>Pseudomonadota</taxon>
        <taxon>Betaproteobacteria</taxon>
        <taxon>Burkholderiales</taxon>
        <taxon>Burkholderiaceae</taxon>
        <taxon>Caballeronia</taxon>
    </lineage>
</organism>
<evidence type="ECO:0000313" key="2">
    <source>
        <dbReference type="Proteomes" id="UP000054870"/>
    </source>
</evidence>
<reference evidence="1" key="1">
    <citation type="submission" date="2016-01" db="EMBL/GenBank/DDBJ databases">
        <authorList>
            <person name="Peeters C."/>
        </authorList>
    </citation>
    <scope>NUCLEOTIDE SEQUENCE [LARGE SCALE GENOMIC DNA]</scope>
    <source>
        <strain evidence="1">LMG 29318</strain>
    </source>
</reference>
<dbReference type="AlphaFoldDB" id="A0A158CPY4"/>
<gene>
    <name evidence="1" type="ORF">AWB75_05536</name>
</gene>
<comment type="caution">
    <text evidence="1">The sequence shown here is derived from an EMBL/GenBank/DDBJ whole genome shotgun (WGS) entry which is preliminary data.</text>
</comment>